<dbReference type="OrthoDB" id="3234297at2759"/>
<accession>A0A5C3LJ53</accession>
<name>A0A5C3LJ53_9AGAR</name>
<reference evidence="2 3" key="1">
    <citation type="journal article" date="2019" name="Nat. Ecol. Evol.">
        <title>Megaphylogeny resolves global patterns of mushroom evolution.</title>
        <authorList>
            <person name="Varga T."/>
            <person name="Krizsan K."/>
            <person name="Foldi C."/>
            <person name="Dima B."/>
            <person name="Sanchez-Garcia M."/>
            <person name="Sanchez-Ramirez S."/>
            <person name="Szollosi G.J."/>
            <person name="Szarkandi J.G."/>
            <person name="Papp V."/>
            <person name="Albert L."/>
            <person name="Andreopoulos W."/>
            <person name="Angelini C."/>
            <person name="Antonin V."/>
            <person name="Barry K.W."/>
            <person name="Bougher N.L."/>
            <person name="Buchanan P."/>
            <person name="Buyck B."/>
            <person name="Bense V."/>
            <person name="Catcheside P."/>
            <person name="Chovatia M."/>
            <person name="Cooper J."/>
            <person name="Damon W."/>
            <person name="Desjardin D."/>
            <person name="Finy P."/>
            <person name="Geml J."/>
            <person name="Haridas S."/>
            <person name="Hughes K."/>
            <person name="Justo A."/>
            <person name="Karasinski D."/>
            <person name="Kautmanova I."/>
            <person name="Kiss B."/>
            <person name="Kocsube S."/>
            <person name="Kotiranta H."/>
            <person name="LaButti K.M."/>
            <person name="Lechner B.E."/>
            <person name="Liimatainen K."/>
            <person name="Lipzen A."/>
            <person name="Lukacs Z."/>
            <person name="Mihaltcheva S."/>
            <person name="Morgado L.N."/>
            <person name="Niskanen T."/>
            <person name="Noordeloos M.E."/>
            <person name="Ohm R.A."/>
            <person name="Ortiz-Santana B."/>
            <person name="Ovrebo C."/>
            <person name="Racz N."/>
            <person name="Riley R."/>
            <person name="Savchenko A."/>
            <person name="Shiryaev A."/>
            <person name="Soop K."/>
            <person name="Spirin V."/>
            <person name="Szebenyi C."/>
            <person name="Tomsovsky M."/>
            <person name="Tulloss R.E."/>
            <person name="Uehling J."/>
            <person name="Grigoriev I.V."/>
            <person name="Vagvolgyi C."/>
            <person name="Papp T."/>
            <person name="Martin F.M."/>
            <person name="Miettinen O."/>
            <person name="Hibbett D.S."/>
            <person name="Nagy L.G."/>
        </authorList>
    </citation>
    <scope>NUCLEOTIDE SEQUENCE [LARGE SCALE GENOMIC DNA]</scope>
    <source>
        <strain evidence="2 3">CBS 166.37</strain>
    </source>
</reference>
<dbReference type="EMBL" id="ML213666">
    <property type="protein sequence ID" value="TFK32695.1"/>
    <property type="molecule type" value="Genomic_DNA"/>
</dbReference>
<feature type="transmembrane region" description="Helical" evidence="1">
    <location>
        <begin position="268"/>
        <end position="286"/>
    </location>
</feature>
<feature type="transmembrane region" description="Helical" evidence="1">
    <location>
        <begin position="35"/>
        <end position="54"/>
    </location>
</feature>
<keyword evidence="3" id="KW-1185">Reference proteome</keyword>
<evidence type="ECO:0000256" key="1">
    <source>
        <dbReference type="SAM" id="Phobius"/>
    </source>
</evidence>
<keyword evidence="1" id="KW-0472">Membrane</keyword>
<evidence type="ECO:0000313" key="3">
    <source>
        <dbReference type="Proteomes" id="UP000308652"/>
    </source>
</evidence>
<dbReference type="AlphaFoldDB" id="A0A5C3LJ53"/>
<sequence length="726" mass="82266">MDSFNDSAGSGSPSDCFTAQTIPNIFRNDPINQDIAGIAVGAASIASNLFLPILLRWSNDDVQTSVFMLLSQVYPILISTAFSIGRKSLSLFDAHFAVAVTASPVSVYLAYSSLRDLFGCPNIFFRQITYGKNPIRIMGALLPVLWVTVNIVISFSDTAFMDSDLCKGMTIPRWIEFQTVSNFLGVLDVMGRRDLWNDLEGRGGLGAVSLLSMWIWALYLVRHREDIFEEFRIRRSQDFDRIFFTRWPRLIWHIPMSAWNVVTDCHPWMIFIIVVCLHWSWILGITKGFSYNRDSLSYGQVLSIFSILPPLFAVSDLLRSRKHDLKLFLFGFPRSFCNGVSFIFTGRPNARKLPNIDTEKRNNGSAKRQLKLWIPVIIVWILANGIDVFWIYTYVKAGSTPNPRTPVNDPHAAWKPFSVTLYIFGYCVCCVNILVWISYFDRLHAWVHPATFARGYAETTCIFKRSSVYCLNILFILPIAIVMCFGPLFSPFAALPLSQQYQWMHICDKFPAEVILEGLSYASQNSKASFFYYPPISNFTREHYFDFYLDMATNESNIRTFSYGGVPPGSKVPRSLFPSARALTYDLNSKKISANCTIPTLYTTLDASQTPLVPCMEGYYTENEKLTLVIEDTRTHVVTSMQVVNKEWTFKDDAPSFVLRFINPGGEPGNIALQTAVTKRNHCDTLKICLSSDVGPRVDTLAALGLALLAQDQFADYCTRPRLYNN</sequence>
<feature type="transmembrane region" description="Helical" evidence="1">
    <location>
        <begin position="135"/>
        <end position="155"/>
    </location>
</feature>
<evidence type="ECO:0000313" key="2">
    <source>
        <dbReference type="EMBL" id="TFK32695.1"/>
    </source>
</evidence>
<keyword evidence="1" id="KW-1133">Transmembrane helix</keyword>
<feature type="transmembrane region" description="Helical" evidence="1">
    <location>
        <begin position="468"/>
        <end position="489"/>
    </location>
</feature>
<gene>
    <name evidence="2" type="ORF">BDQ12DRAFT_707569</name>
</gene>
<dbReference type="Proteomes" id="UP000308652">
    <property type="component" value="Unassembled WGS sequence"/>
</dbReference>
<feature type="transmembrane region" description="Helical" evidence="1">
    <location>
        <begin position="298"/>
        <end position="315"/>
    </location>
</feature>
<feature type="transmembrane region" description="Helical" evidence="1">
    <location>
        <begin position="66"/>
        <end position="84"/>
    </location>
</feature>
<keyword evidence="1" id="KW-0812">Transmembrane</keyword>
<proteinExistence type="predicted"/>
<feature type="transmembrane region" description="Helical" evidence="1">
    <location>
        <begin position="203"/>
        <end position="221"/>
    </location>
</feature>
<protein>
    <submittedName>
        <fullName evidence="2">Uncharacterized protein</fullName>
    </submittedName>
</protein>
<organism evidence="2 3">
    <name type="scientific">Crucibulum laeve</name>
    <dbReference type="NCBI Taxonomy" id="68775"/>
    <lineage>
        <taxon>Eukaryota</taxon>
        <taxon>Fungi</taxon>
        <taxon>Dikarya</taxon>
        <taxon>Basidiomycota</taxon>
        <taxon>Agaricomycotina</taxon>
        <taxon>Agaricomycetes</taxon>
        <taxon>Agaricomycetidae</taxon>
        <taxon>Agaricales</taxon>
        <taxon>Agaricineae</taxon>
        <taxon>Nidulariaceae</taxon>
        <taxon>Crucibulum</taxon>
    </lineage>
</organism>
<feature type="transmembrane region" description="Helical" evidence="1">
    <location>
        <begin position="370"/>
        <end position="392"/>
    </location>
</feature>
<feature type="transmembrane region" description="Helical" evidence="1">
    <location>
        <begin position="412"/>
        <end position="437"/>
    </location>
</feature>
<feature type="transmembrane region" description="Helical" evidence="1">
    <location>
        <begin position="96"/>
        <end position="114"/>
    </location>
</feature>